<dbReference type="AlphaFoldDB" id="A0A940PNS0"/>
<dbReference type="Proteomes" id="UP000675163">
    <property type="component" value="Unassembled WGS sequence"/>
</dbReference>
<dbReference type="RefSeq" id="WP_209706130.1">
    <property type="nucleotide sequence ID" value="NZ_JAFIDA010000001.1"/>
</dbReference>
<dbReference type="EC" id="3.1.1.-" evidence="3"/>
<evidence type="ECO:0000256" key="1">
    <source>
        <dbReference type="ARBA" id="ARBA00022801"/>
    </source>
</evidence>
<dbReference type="InterPro" id="IPR029058">
    <property type="entry name" value="AB_hydrolase_fold"/>
</dbReference>
<keyword evidence="4" id="KW-1185">Reference proteome</keyword>
<organism evidence="3 4">
    <name type="scientific">Leucobacter exalbidus</name>
    <dbReference type="NCBI Taxonomy" id="662960"/>
    <lineage>
        <taxon>Bacteria</taxon>
        <taxon>Bacillati</taxon>
        <taxon>Actinomycetota</taxon>
        <taxon>Actinomycetes</taxon>
        <taxon>Micrococcales</taxon>
        <taxon>Microbacteriaceae</taxon>
        <taxon>Leucobacter</taxon>
    </lineage>
</organism>
<dbReference type="InterPro" id="IPR013094">
    <property type="entry name" value="AB_hydrolase_3"/>
</dbReference>
<evidence type="ECO:0000313" key="3">
    <source>
        <dbReference type="EMBL" id="MBP1327367.1"/>
    </source>
</evidence>
<accession>A0A940PNS0</accession>
<dbReference type="InterPro" id="IPR050300">
    <property type="entry name" value="GDXG_lipolytic_enzyme"/>
</dbReference>
<reference evidence="3" key="1">
    <citation type="submission" date="2021-02" db="EMBL/GenBank/DDBJ databases">
        <title>Sequencing the genomes of 1000 actinobacteria strains.</title>
        <authorList>
            <person name="Klenk H.-P."/>
        </authorList>
    </citation>
    <scope>NUCLEOTIDE SEQUENCE</scope>
    <source>
        <strain evidence="3">DSM 22850</strain>
    </source>
</reference>
<dbReference type="EMBL" id="JAFIDA010000001">
    <property type="protein sequence ID" value="MBP1327367.1"/>
    <property type="molecule type" value="Genomic_DNA"/>
</dbReference>
<dbReference type="GO" id="GO:0016787">
    <property type="term" value="F:hydrolase activity"/>
    <property type="evidence" value="ECO:0007669"/>
    <property type="project" value="UniProtKB-KW"/>
</dbReference>
<sequence>MSLFPIEAVAADQRELIAAFRAAGSRSFQDAGSMAASREGYERSSAANGLPRDPIASVEDVSIGQGDDQFGVRVYDPRPAGGAADTDAVILFAHGGGWIIGSLDTHDAVCRRLASLTGLPVVAIDYRLGPEHHFPAAHLDARRAVEWLRDHAGERAWNPHQIVTAGDSAGGGIATALAFEPSLLVTGTSIAAQVLLYPVVDVSAESAGYARVEEGFPLTADTMRWFAAEFLASPADASDPRVSPLLAVRAGNGTNAAQPPAWILTLGLDPLAEEGLEYAQLLAMNGTHVELTHLPAHAHGIFTSAGKIRAGEVQLARAAEFITRICAEA</sequence>
<proteinExistence type="predicted"/>
<evidence type="ECO:0000259" key="2">
    <source>
        <dbReference type="Pfam" id="PF07859"/>
    </source>
</evidence>
<dbReference type="Pfam" id="PF07859">
    <property type="entry name" value="Abhydrolase_3"/>
    <property type="match status" value="1"/>
</dbReference>
<dbReference type="PANTHER" id="PTHR48081">
    <property type="entry name" value="AB HYDROLASE SUPERFAMILY PROTEIN C4A8.06C"/>
    <property type="match status" value="1"/>
</dbReference>
<evidence type="ECO:0000313" key="4">
    <source>
        <dbReference type="Proteomes" id="UP000675163"/>
    </source>
</evidence>
<protein>
    <submittedName>
        <fullName evidence="3">Acetyl esterase</fullName>
        <ecNumber evidence="3">3.1.1.-</ecNumber>
    </submittedName>
</protein>
<gene>
    <name evidence="3" type="ORF">JOF28_002599</name>
</gene>
<dbReference type="PANTHER" id="PTHR48081:SF8">
    <property type="entry name" value="ALPHA_BETA HYDROLASE FOLD-3 DOMAIN-CONTAINING PROTEIN-RELATED"/>
    <property type="match status" value="1"/>
</dbReference>
<comment type="caution">
    <text evidence="3">The sequence shown here is derived from an EMBL/GenBank/DDBJ whole genome shotgun (WGS) entry which is preliminary data.</text>
</comment>
<dbReference type="SUPFAM" id="SSF53474">
    <property type="entry name" value="alpha/beta-Hydrolases"/>
    <property type="match status" value="1"/>
</dbReference>
<name>A0A940PNS0_9MICO</name>
<keyword evidence="1 3" id="KW-0378">Hydrolase</keyword>
<feature type="domain" description="Alpha/beta hydrolase fold-3" evidence="2">
    <location>
        <begin position="90"/>
        <end position="302"/>
    </location>
</feature>
<dbReference type="Gene3D" id="3.40.50.1820">
    <property type="entry name" value="alpha/beta hydrolase"/>
    <property type="match status" value="1"/>
</dbReference>